<comment type="caution">
    <text evidence="9">The sequence shown here is derived from an EMBL/GenBank/DDBJ whole genome shotgun (WGS) entry which is preliminary data.</text>
</comment>
<evidence type="ECO:0000259" key="8">
    <source>
        <dbReference type="Pfam" id="PF00482"/>
    </source>
</evidence>
<keyword evidence="10" id="KW-1185">Reference proteome</keyword>
<feature type="transmembrane region" description="Helical" evidence="7">
    <location>
        <begin position="85"/>
        <end position="102"/>
    </location>
</feature>
<feature type="domain" description="Type II secretion system protein GspF" evidence="8">
    <location>
        <begin position="118"/>
        <end position="245"/>
    </location>
</feature>
<dbReference type="RefSeq" id="WP_282516530.1">
    <property type="nucleotide sequence ID" value="NZ_JASCIR010000037.1"/>
</dbReference>
<evidence type="ECO:0000256" key="2">
    <source>
        <dbReference type="ARBA" id="ARBA00022475"/>
    </source>
</evidence>
<reference evidence="9 10" key="1">
    <citation type="submission" date="2023-05" db="EMBL/GenBank/DDBJ databases">
        <title>Draft genome sequence of Streptomyces sp. B-S-A8 isolated from a cave soil in Thailand.</title>
        <authorList>
            <person name="Chamroensaksri N."/>
            <person name="Muangham S."/>
        </authorList>
    </citation>
    <scope>NUCLEOTIDE SEQUENCE [LARGE SCALE GENOMIC DNA]</scope>
    <source>
        <strain evidence="9 10">B-S-A8</strain>
    </source>
</reference>
<keyword evidence="4 7" id="KW-1133">Transmembrane helix</keyword>
<keyword evidence="3 7" id="KW-0812">Transmembrane</keyword>
<proteinExistence type="predicted"/>
<keyword evidence="2" id="KW-1003">Cell membrane</keyword>
<feature type="transmembrane region" description="Helical" evidence="7">
    <location>
        <begin position="6"/>
        <end position="32"/>
    </location>
</feature>
<evidence type="ECO:0000256" key="1">
    <source>
        <dbReference type="ARBA" id="ARBA00004651"/>
    </source>
</evidence>
<gene>
    <name evidence="9" type="ORF">QIS99_28235</name>
</gene>
<evidence type="ECO:0000256" key="5">
    <source>
        <dbReference type="ARBA" id="ARBA00023136"/>
    </source>
</evidence>
<sequence>MNTTQWSLLAAFFGALIVAGLLLTATGIRGVAVQPGRPATRRQLMWRRMQASMPEAWASKYRMLTAVAALAAVATWVVTLRPVHGLIAAAAVLGLPWIWNPAGTAQRQIVRLEALAEWLQQLAGMHQSSATLETSISASATRCPQAIRPQVRTLAARLRMGVDPAHAYRQFADQFADGAVDNVVLLFLTHTQDHGSGLSNALKTMSQLTSAEANSLRSIDAERNRVRVSTRWVSLISMAMIGYTVTGSWGEVYRTATGQLVLIVLATLFAAALWWLRRMAYTPPDPRLLDPLPTRTTPNHGAVLSDGGVL</sequence>
<dbReference type="PANTHER" id="PTHR35007">
    <property type="entry name" value="INTEGRAL MEMBRANE PROTEIN-RELATED"/>
    <property type="match status" value="1"/>
</dbReference>
<evidence type="ECO:0000313" key="9">
    <source>
        <dbReference type="EMBL" id="MDI3390051.1"/>
    </source>
</evidence>
<name>A0ABT6S041_9ACTN</name>
<evidence type="ECO:0000256" key="3">
    <source>
        <dbReference type="ARBA" id="ARBA00022692"/>
    </source>
</evidence>
<dbReference type="PANTHER" id="PTHR35007:SF3">
    <property type="entry name" value="POSSIBLE CONSERVED ALANINE RICH MEMBRANE PROTEIN"/>
    <property type="match status" value="1"/>
</dbReference>
<accession>A0ABT6S041</accession>
<feature type="transmembrane region" description="Helical" evidence="7">
    <location>
        <begin position="61"/>
        <end position="79"/>
    </location>
</feature>
<dbReference type="EMBL" id="JASCIR010000037">
    <property type="protein sequence ID" value="MDI3390051.1"/>
    <property type="molecule type" value="Genomic_DNA"/>
</dbReference>
<protein>
    <submittedName>
        <fullName evidence="9">Type II secretion system F family protein</fullName>
    </submittedName>
</protein>
<evidence type="ECO:0000256" key="4">
    <source>
        <dbReference type="ARBA" id="ARBA00022989"/>
    </source>
</evidence>
<evidence type="ECO:0000256" key="7">
    <source>
        <dbReference type="SAM" id="Phobius"/>
    </source>
</evidence>
<feature type="transmembrane region" description="Helical" evidence="7">
    <location>
        <begin position="256"/>
        <end position="276"/>
    </location>
</feature>
<dbReference type="Proteomes" id="UP001224661">
    <property type="component" value="Unassembled WGS sequence"/>
</dbReference>
<comment type="subcellular location">
    <subcellularLocation>
        <location evidence="1">Cell membrane</location>
        <topology evidence="1">Multi-pass membrane protein</topology>
    </subcellularLocation>
</comment>
<feature type="transmembrane region" description="Helical" evidence="7">
    <location>
        <begin position="232"/>
        <end position="250"/>
    </location>
</feature>
<evidence type="ECO:0000313" key="10">
    <source>
        <dbReference type="Proteomes" id="UP001224661"/>
    </source>
</evidence>
<feature type="region of interest" description="Disordered" evidence="6">
    <location>
        <begin position="291"/>
        <end position="310"/>
    </location>
</feature>
<evidence type="ECO:0000256" key="6">
    <source>
        <dbReference type="SAM" id="MobiDB-lite"/>
    </source>
</evidence>
<organism evidence="9 10">
    <name type="scientific">Streptomyces solicavernae</name>
    <dbReference type="NCBI Taxonomy" id="3043614"/>
    <lineage>
        <taxon>Bacteria</taxon>
        <taxon>Bacillati</taxon>
        <taxon>Actinomycetota</taxon>
        <taxon>Actinomycetes</taxon>
        <taxon>Kitasatosporales</taxon>
        <taxon>Streptomycetaceae</taxon>
        <taxon>Streptomyces</taxon>
    </lineage>
</organism>
<dbReference type="Pfam" id="PF00482">
    <property type="entry name" value="T2SSF"/>
    <property type="match status" value="1"/>
</dbReference>
<dbReference type="InterPro" id="IPR018076">
    <property type="entry name" value="T2SS_GspF_dom"/>
</dbReference>
<keyword evidence="5 7" id="KW-0472">Membrane</keyword>